<dbReference type="Proteomes" id="UP001139700">
    <property type="component" value="Unassembled WGS sequence"/>
</dbReference>
<feature type="binding site" evidence="8">
    <location>
        <position position="197"/>
    </location>
    <ligand>
        <name>Ca(2+)</name>
        <dbReference type="ChEBI" id="CHEBI:29108"/>
        <label>1</label>
    </ligand>
</feature>
<organism evidence="10 11">
    <name type="scientific">Dyadobacter fanqingshengii</name>
    <dbReference type="NCBI Taxonomy" id="2906443"/>
    <lineage>
        <taxon>Bacteria</taxon>
        <taxon>Pseudomonadati</taxon>
        <taxon>Bacteroidota</taxon>
        <taxon>Cytophagia</taxon>
        <taxon>Cytophagales</taxon>
        <taxon>Spirosomataceae</taxon>
        <taxon>Dyadobacter</taxon>
    </lineage>
</organism>
<name>A0A9X1PCQ1_9BACT</name>
<dbReference type="Gene3D" id="2.60.40.1180">
    <property type="entry name" value="Golgi alpha-mannosidase II"/>
    <property type="match status" value="1"/>
</dbReference>
<dbReference type="InterPro" id="IPR006047">
    <property type="entry name" value="GH13_cat_dom"/>
</dbReference>
<dbReference type="Pfam" id="PF09154">
    <property type="entry name" value="Alpha-amy_C_pro"/>
    <property type="match status" value="1"/>
</dbReference>
<keyword evidence="8" id="KW-0106">Calcium</keyword>
<dbReference type="SMART" id="SM00642">
    <property type="entry name" value="Aamy"/>
    <property type="match status" value="1"/>
</dbReference>
<feature type="binding site" evidence="8">
    <location>
        <position position="203"/>
    </location>
    <ligand>
        <name>Ca(2+)</name>
        <dbReference type="ChEBI" id="CHEBI:29108"/>
        <label>1</label>
    </ligand>
</feature>
<dbReference type="RefSeq" id="WP_234613865.1">
    <property type="nucleotide sequence ID" value="NZ_CP098806.1"/>
</dbReference>
<evidence type="ECO:0000313" key="10">
    <source>
        <dbReference type="EMBL" id="MCF0041273.1"/>
    </source>
</evidence>
<dbReference type="InterPro" id="IPR017853">
    <property type="entry name" value="GH"/>
</dbReference>
<comment type="similarity">
    <text evidence="2">Belongs to the glycosyl hydrolase 13 family.</text>
</comment>
<dbReference type="PIRSF" id="PIRSF001021">
    <property type="entry name" value="Alph-amls_thrmst"/>
    <property type="match status" value="1"/>
</dbReference>
<dbReference type="Gene3D" id="2.40.30.140">
    <property type="match status" value="1"/>
</dbReference>
<dbReference type="NCBIfam" id="NF006968">
    <property type="entry name" value="PRK09441.1-1"/>
    <property type="match status" value="1"/>
</dbReference>
<sequence>MDNFTMLQFFEWYCPADGTLWNLFKKEAPRLKNIGIDSAWLPPAHKGMEGAESSGYDSYDLYDLGEFDQKGSVRTKYGTKEELIDAIAAGKEAGLQVYCDIVLNHMGGADEKEMVPVKEVTPENRNEFVSDTFEIEAYTKFTFPGRAGRYSQFVWDYQCFSGVDFNASTEQSAIYSIQNQYGGGWQDVMDLENGNYDYLMLSDIEFRNPHVRQELKNWGEWFVETVNCDGFRLDAIKHMDPTFFNEWLDHLRGKYQKEFYTVGEYWAPYDLGSMLAYIEATGKRVSLFDAPLQANFFRASKENEHYDLRTILDETLVQAMPELAVTLVENHDTQPLQSLEQTVEGWFRPMAYAIILLREAGYPCVFYTDLYGSNYKDKGNDGQEHEITLEKLDVLETLLYVRKKLAYGTQHEYFDDINCIGWTREGDDSHENSGCAVIISNHENVSKTMFVGKQHAGKTFVDYLNFVTEPVTIGDDGHGEFKVNGRSVSVWGIETAKD</sequence>
<comment type="caution">
    <text evidence="10">The sequence shown here is derived from an EMBL/GenBank/DDBJ whole genome shotgun (WGS) entry which is preliminary data.</text>
</comment>
<dbReference type="NCBIfam" id="NF006969">
    <property type="entry name" value="PRK09441.1-2"/>
    <property type="match status" value="1"/>
</dbReference>
<keyword evidence="11" id="KW-1185">Reference proteome</keyword>
<evidence type="ECO:0000256" key="7">
    <source>
        <dbReference type="PIRSR" id="PIRSR001021-1"/>
    </source>
</evidence>
<dbReference type="InterPro" id="IPR013776">
    <property type="entry name" value="A-amylase_thermo"/>
</dbReference>
<feature type="domain" description="Glycosyl hydrolase family 13 catalytic" evidence="9">
    <location>
        <begin position="4"/>
        <end position="402"/>
    </location>
</feature>
<dbReference type="GO" id="GO:0005975">
    <property type="term" value="P:carbohydrate metabolic process"/>
    <property type="evidence" value="ECO:0007669"/>
    <property type="project" value="InterPro"/>
</dbReference>
<dbReference type="InterPro" id="IPR015237">
    <property type="entry name" value="Alpha-amylase_C_pro"/>
</dbReference>
<evidence type="ECO:0000256" key="2">
    <source>
        <dbReference type="ARBA" id="ARBA00008061"/>
    </source>
</evidence>
<reference evidence="10" key="1">
    <citation type="submission" date="2021-12" db="EMBL/GenBank/DDBJ databases">
        <title>Novel species in genus Dyadobacter.</title>
        <authorList>
            <person name="Ma C."/>
        </authorList>
    </citation>
    <scope>NUCLEOTIDE SEQUENCE</scope>
    <source>
        <strain evidence="10">CY399</strain>
    </source>
</reference>
<keyword evidence="3 8" id="KW-0479">Metal-binding</keyword>
<dbReference type="PANTHER" id="PTHR43447">
    <property type="entry name" value="ALPHA-AMYLASE"/>
    <property type="match status" value="1"/>
</dbReference>
<keyword evidence="6 10" id="KW-0326">Glycosidase</keyword>
<evidence type="ECO:0000256" key="5">
    <source>
        <dbReference type="ARBA" id="ARBA00023277"/>
    </source>
</evidence>
<evidence type="ECO:0000256" key="1">
    <source>
        <dbReference type="ARBA" id="ARBA00001913"/>
    </source>
</evidence>
<dbReference type="Gene3D" id="3.20.20.80">
    <property type="entry name" value="Glycosidases"/>
    <property type="match status" value="1"/>
</dbReference>
<dbReference type="Pfam" id="PF00128">
    <property type="entry name" value="Alpha-amylase"/>
    <property type="match status" value="1"/>
</dbReference>
<evidence type="ECO:0000259" key="9">
    <source>
        <dbReference type="SMART" id="SM00642"/>
    </source>
</evidence>
<evidence type="ECO:0000256" key="4">
    <source>
        <dbReference type="ARBA" id="ARBA00022801"/>
    </source>
</evidence>
<feature type="active site" description="Proton donor" evidence="7">
    <location>
        <position position="264"/>
    </location>
</feature>
<comment type="cofactor">
    <cofactor evidence="1">
        <name>Ca(2+)</name>
        <dbReference type="ChEBI" id="CHEBI:29108"/>
    </cofactor>
</comment>
<dbReference type="AlphaFoldDB" id="A0A9X1PCQ1"/>
<dbReference type="EC" id="3.2.1.1" evidence="10"/>
<evidence type="ECO:0000313" key="11">
    <source>
        <dbReference type="Proteomes" id="UP001139700"/>
    </source>
</evidence>
<dbReference type="SUPFAM" id="SSF51011">
    <property type="entry name" value="Glycosyl hydrolase domain"/>
    <property type="match status" value="1"/>
</dbReference>
<dbReference type="InterPro" id="IPR013780">
    <property type="entry name" value="Glyco_hydro_b"/>
</dbReference>
<dbReference type="SUPFAM" id="SSF51445">
    <property type="entry name" value="(Trans)glycosidases"/>
    <property type="match status" value="1"/>
</dbReference>
<evidence type="ECO:0000256" key="6">
    <source>
        <dbReference type="ARBA" id="ARBA00023295"/>
    </source>
</evidence>
<dbReference type="CDD" id="cd11318">
    <property type="entry name" value="AmyAc_bac_fung_AmyA"/>
    <property type="match status" value="1"/>
</dbReference>
<keyword evidence="5" id="KW-0119">Carbohydrate metabolism</keyword>
<gene>
    <name evidence="10" type="ORF">LXM24_14315</name>
</gene>
<dbReference type="GO" id="GO:0005509">
    <property type="term" value="F:calcium ion binding"/>
    <property type="evidence" value="ECO:0007669"/>
    <property type="project" value="InterPro"/>
</dbReference>
<feature type="active site" description="Nucleophile" evidence="7">
    <location>
        <position position="234"/>
    </location>
</feature>
<dbReference type="EMBL" id="JAJTTA010000002">
    <property type="protein sequence ID" value="MCF0041273.1"/>
    <property type="molecule type" value="Genomic_DNA"/>
</dbReference>
<proteinExistence type="inferred from homology"/>
<protein>
    <submittedName>
        <fullName evidence="10">Alpha-amylase</fullName>
        <ecNumber evidence="10">3.2.1.1</ecNumber>
    </submittedName>
</protein>
<feature type="binding site" evidence="8">
    <location>
        <position position="104"/>
    </location>
    <ligand>
        <name>Ca(2+)</name>
        <dbReference type="ChEBI" id="CHEBI:29108"/>
        <label>1</label>
    </ligand>
</feature>
<accession>A0A9X1PCQ1</accession>
<dbReference type="GO" id="GO:0004556">
    <property type="term" value="F:alpha-amylase activity"/>
    <property type="evidence" value="ECO:0007669"/>
    <property type="project" value="UniProtKB-EC"/>
</dbReference>
<evidence type="ECO:0000256" key="8">
    <source>
        <dbReference type="PIRSR" id="PIRSR001021-2"/>
    </source>
</evidence>
<feature type="binding site" evidence="8">
    <location>
        <position position="238"/>
    </location>
    <ligand>
        <name>Ca(2+)</name>
        <dbReference type="ChEBI" id="CHEBI:29108"/>
        <label>1</label>
    </ligand>
</feature>
<keyword evidence="4 10" id="KW-0378">Hydrolase</keyword>
<evidence type="ECO:0000256" key="3">
    <source>
        <dbReference type="ARBA" id="ARBA00022723"/>
    </source>
</evidence>